<evidence type="ECO:0000256" key="1">
    <source>
        <dbReference type="SAM" id="MobiDB-lite"/>
    </source>
</evidence>
<organism evidence="2">
    <name type="scientific">uncultured Gemmatimonadaceae bacterium</name>
    <dbReference type="NCBI Taxonomy" id="246130"/>
    <lineage>
        <taxon>Bacteria</taxon>
        <taxon>Pseudomonadati</taxon>
        <taxon>Gemmatimonadota</taxon>
        <taxon>Gemmatimonadia</taxon>
        <taxon>Gemmatimonadales</taxon>
        <taxon>Gemmatimonadaceae</taxon>
        <taxon>environmental samples</taxon>
    </lineage>
</organism>
<gene>
    <name evidence="2" type="ORF">AVDCRST_MAG11-778</name>
</gene>
<protein>
    <submittedName>
        <fullName evidence="2">Uncharacterized protein</fullName>
    </submittedName>
</protein>
<feature type="region of interest" description="Disordered" evidence="1">
    <location>
        <begin position="1"/>
        <end position="55"/>
    </location>
</feature>
<dbReference type="EMBL" id="CADCTU010000162">
    <property type="protein sequence ID" value="CAA9300267.1"/>
    <property type="molecule type" value="Genomic_DNA"/>
</dbReference>
<accession>A0A6J4KA58</accession>
<reference evidence="2" key="1">
    <citation type="submission" date="2020-02" db="EMBL/GenBank/DDBJ databases">
        <authorList>
            <person name="Meier V. D."/>
        </authorList>
    </citation>
    <scope>NUCLEOTIDE SEQUENCE</scope>
    <source>
        <strain evidence="2">AVDCRST_MAG11</strain>
    </source>
</reference>
<feature type="compositionally biased region" description="Low complexity" evidence="1">
    <location>
        <begin position="39"/>
        <end position="55"/>
    </location>
</feature>
<feature type="non-terminal residue" evidence="2">
    <location>
        <position position="55"/>
    </location>
</feature>
<sequence>DPGDVGAARARRDRARGVGLRDARRRPAGGVDRGRAPRRGVAAPVRQAALAAGRV</sequence>
<feature type="non-terminal residue" evidence="2">
    <location>
        <position position="1"/>
    </location>
</feature>
<proteinExistence type="predicted"/>
<name>A0A6J4KA58_9BACT</name>
<dbReference type="AlphaFoldDB" id="A0A6J4KA58"/>
<evidence type="ECO:0000313" key="2">
    <source>
        <dbReference type="EMBL" id="CAA9300267.1"/>
    </source>
</evidence>